<keyword evidence="2" id="KW-0433">Leucine-rich repeat</keyword>
<dbReference type="SUPFAM" id="SSF52047">
    <property type="entry name" value="RNI-like"/>
    <property type="match status" value="2"/>
</dbReference>
<sequence>MMNNQPIYIKEERCYYHPNQDPSIIISQQSYSSQNQESLERVISFQVYRISLVSYEKAQNSQSQLSHYQNKTPKSIFYKSSSSHSSNKPQIIEFGSLHQIEISQQEQFSQQQIYSVEQINDELKKKEKNYALGSCIEQGGESFIYEDIINKNVIIKIIYVQMNQTIDMQKKIFDILKDEKNFLQLIDHIKIYDNLHIFIHEKFQKNLQQELENFNKDKNIFTEQNLIKMIFNLIHGLIDLKNKNILHLDIKPKNILVDNRGNYIYTDFGISEIYQEGNMQIRGKTDNYSSQEQRNQDVNKISYKSDVYSLGKTLLKVIERFKELNGQSKFIKFAKSIQDIVKKSMVQEDINQRDDCYLIHSQFSDQLFKIKSKIDLNFIKEIGFEINHYLTSYLSQTDVVVDRKKVEKQVKQDWSIYVIFFYFNCELENDQFANVIKEIQLNSEIPTELNIYWEKNMIEEDILPQIDNFFKQFTKIKIYSKEELMIENKNGSINTQPCLLQQGHRSNLNLSLKTLTKVEGDTFIDDIQNISNVSYLYLQLTDNKVNEKKVNTFLEKFQNATYLNLDQNWNIIDDEGAKDLGAGIAQCQDKNIGEQGAKHLGTGIAKCQNITTLTLDLNWNNIGAQGAKHLGTGIAKCQNIATLTLDLNKNNIGAQGAKDLGSEIAQCKYITTLRLNLYQNNICDDGVKDLGKEIAKCKKITTLTLDLNWNNIGAQGAKNLGTGIAQCKKITTLTLDLKDNNIGAQGAKDLGTAIAQCKNITTLKLDLNQNNIGDDGVKNLGNEIAKYKNITTLTLDLKENNIGEQGAKDLGTEIAQCQKITTLTLGLNWNKIGAQGAKQLGTSIALCKNITTLTLDLNKNNIGEEGAKGLGIGIAQCQNIKILTLFLQDNNIGAQGAKDLGTAIAQCKNIITLTLDLYLNKIGGKSTKEQVTGIALCKNITTLTLNLKENNIGAQDAKDLGTGIAQCKNITTLTLDLQENNIGAQGAKDLGTGIANCKNIITLMLDLYKNKIGDEGAKDLGAEIAQCKNITTLTLNLKENNIGVQCAKVLATAIAQCKNIITPKLHLQ</sequence>
<keyword evidence="5" id="KW-0418">Kinase</keyword>
<dbReference type="Gene3D" id="1.10.510.10">
    <property type="entry name" value="Transferase(Phosphotransferase) domain 1"/>
    <property type="match status" value="1"/>
</dbReference>
<dbReference type="GO" id="GO:0004672">
    <property type="term" value="F:protein kinase activity"/>
    <property type="evidence" value="ECO:0007669"/>
    <property type="project" value="InterPro"/>
</dbReference>
<dbReference type="Pfam" id="PF13516">
    <property type="entry name" value="LRR_6"/>
    <property type="match status" value="9"/>
</dbReference>
<dbReference type="Gene3D" id="3.80.10.10">
    <property type="entry name" value="Ribonuclease Inhibitor"/>
    <property type="match status" value="4"/>
</dbReference>
<dbReference type="EMBL" id="GG662627">
    <property type="protein sequence ID" value="EAS00186.2"/>
    <property type="molecule type" value="Genomic_DNA"/>
</dbReference>
<keyword evidence="1" id="KW-0343">GTPase activation</keyword>
<feature type="domain" description="Protein kinase" evidence="4">
    <location>
        <begin position="130"/>
        <end position="421"/>
    </location>
</feature>
<evidence type="ECO:0000256" key="1">
    <source>
        <dbReference type="ARBA" id="ARBA00022468"/>
    </source>
</evidence>
<name>Q23UH2_TETTS</name>
<dbReference type="InterPro" id="IPR027038">
    <property type="entry name" value="RanGap"/>
</dbReference>
<dbReference type="GO" id="GO:0005829">
    <property type="term" value="C:cytosol"/>
    <property type="evidence" value="ECO:0007669"/>
    <property type="project" value="TreeGrafter"/>
</dbReference>
<organism evidence="5 6">
    <name type="scientific">Tetrahymena thermophila (strain SB210)</name>
    <dbReference type="NCBI Taxonomy" id="312017"/>
    <lineage>
        <taxon>Eukaryota</taxon>
        <taxon>Sar</taxon>
        <taxon>Alveolata</taxon>
        <taxon>Ciliophora</taxon>
        <taxon>Intramacronucleata</taxon>
        <taxon>Oligohymenophorea</taxon>
        <taxon>Hymenostomatida</taxon>
        <taxon>Tetrahymenina</taxon>
        <taxon>Tetrahymenidae</taxon>
        <taxon>Tetrahymena</taxon>
    </lineage>
</organism>
<dbReference type="SMART" id="SM00368">
    <property type="entry name" value="LRR_RI"/>
    <property type="match status" value="15"/>
</dbReference>
<gene>
    <name evidence="5" type="ORF">TTHERM_00936610</name>
</gene>
<dbReference type="GO" id="GO:0006913">
    <property type="term" value="P:nucleocytoplasmic transport"/>
    <property type="evidence" value="ECO:0007669"/>
    <property type="project" value="TreeGrafter"/>
</dbReference>
<dbReference type="RefSeq" id="XP_001020431.2">
    <property type="nucleotide sequence ID" value="XM_001020431.2"/>
</dbReference>
<evidence type="ECO:0000313" key="6">
    <source>
        <dbReference type="Proteomes" id="UP000009168"/>
    </source>
</evidence>
<dbReference type="GO" id="GO:0031267">
    <property type="term" value="F:small GTPase binding"/>
    <property type="evidence" value="ECO:0007669"/>
    <property type="project" value="TreeGrafter"/>
</dbReference>
<dbReference type="SUPFAM" id="SSF56112">
    <property type="entry name" value="Protein kinase-like (PK-like)"/>
    <property type="match status" value="1"/>
</dbReference>
<dbReference type="GO" id="GO:0005096">
    <property type="term" value="F:GTPase activator activity"/>
    <property type="evidence" value="ECO:0007669"/>
    <property type="project" value="UniProtKB-KW"/>
</dbReference>
<dbReference type="InterPro" id="IPR000719">
    <property type="entry name" value="Prot_kinase_dom"/>
</dbReference>
<dbReference type="InterPro" id="IPR032675">
    <property type="entry name" value="LRR_dom_sf"/>
</dbReference>
<dbReference type="AlphaFoldDB" id="Q23UH2"/>
<evidence type="ECO:0000313" key="5">
    <source>
        <dbReference type="EMBL" id="EAS00186.2"/>
    </source>
</evidence>
<dbReference type="PROSITE" id="PS00108">
    <property type="entry name" value="PROTEIN_KINASE_ST"/>
    <property type="match status" value="1"/>
</dbReference>
<dbReference type="PROSITE" id="PS50011">
    <property type="entry name" value="PROTEIN_KINASE_DOM"/>
    <property type="match status" value="1"/>
</dbReference>
<keyword evidence="5" id="KW-0808">Transferase</keyword>
<dbReference type="PANTHER" id="PTHR24113:SF12">
    <property type="entry name" value="RAN GTPASE-ACTIVATING PROTEIN 1"/>
    <property type="match status" value="1"/>
</dbReference>
<accession>Q23UH2</accession>
<dbReference type="GO" id="GO:0048471">
    <property type="term" value="C:perinuclear region of cytoplasm"/>
    <property type="evidence" value="ECO:0007669"/>
    <property type="project" value="TreeGrafter"/>
</dbReference>
<dbReference type="HOGENOM" id="CLU_244486_0_0_1"/>
<dbReference type="InterPro" id="IPR001611">
    <property type="entry name" value="Leu-rich_rpt"/>
</dbReference>
<reference evidence="6" key="1">
    <citation type="journal article" date="2006" name="PLoS Biol.">
        <title>Macronuclear genome sequence of the ciliate Tetrahymena thermophila, a model eukaryote.</title>
        <authorList>
            <person name="Eisen J.A."/>
            <person name="Coyne R.S."/>
            <person name="Wu M."/>
            <person name="Wu D."/>
            <person name="Thiagarajan M."/>
            <person name="Wortman J.R."/>
            <person name="Badger J.H."/>
            <person name="Ren Q."/>
            <person name="Amedeo P."/>
            <person name="Jones K.M."/>
            <person name="Tallon L.J."/>
            <person name="Delcher A.L."/>
            <person name="Salzberg S.L."/>
            <person name="Silva J.C."/>
            <person name="Haas B.J."/>
            <person name="Majoros W.H."/>
            <person name="Farzad M."/>
            <person name="Carlton J.M."/>
            <person name="Smith R.K. Jr."/>
            <person name="Garg J."/>
            <person name="Pearlman R.E."/>
            <person name="Karrer K.M."/>
            <person name="Sun L."/>
            <person name="Manning G."/>
            <person name="Elde N.C."/>
            <person name="Turkewitz A.P."/>
            <person name="Asai D.J."/>
            <person name="Wilkes D.E."/>
            <person name="Wang Y."/>
            <person name="Cai H."/>
            <person name="Collins K."/>
            <person name="Stewart B.A."/>
            <person name="Lee S.R."/>
            <person name="Wilamowska K."/>
            <person name="Weinberg Z."/>
            <person name="Ruzzo W.L."/>
            <person name="Wloga D."/>
            <person name="Gaertig J."/>
            <person name="Frankel J."/>
            <person name="Tsao C.-C."/>
            <person name="Gorovsky M.A."/>
            <person name="Keeling P.J."/>
            <person name="Waller R.F."/>
            <person name="Patron N.J."/>
            <person name="Cherry J.M."/>
            <person name="Stover N.A."/>
            <person name="Krieger C.J."/>
            <person name="del Toro C."/>
            <person name="Ryder H.F."/>
            <person name="Williamson S.C."/>
            <person name="Barbeau R.A."/>
            <person name="Hamilton E.P."/>
            <person name="Orias E."/>
        </authorList>
    </citation>
    <scope>NUCLEOTIDE SEQUENCE [LARGE SCALE GENOMIC DNA]</scope>
    <source>
        <strain evidence="6">SB210</strain>
    </source>
</reference>
<dbReference type="GO" id="GO:0005634">
    <property type="term" value="C:nucleus"/>
    <property type="evidence" value="ECO:0007669"/>
    <property type="project" value="TreeGrafter"/>
</dbReference>
<dbReference type="InterPro" id="IPR008271">
    <property type="entry name" value="Ser/Thr_kinase_AS"/>
</dbReference>
<evidence type="ECO:0000256" key="2">
    <source>
        <dbReference type="ARBA" id="ARBA00022614"/>
    </source>
</evidence>
<dbReference type="KEGG" id="tet:TTHERM_00936610"/>
<dbReference type="Pfam" id="PF00069">
    <property type="entry name" value="Pkinase"/>
    <property type="match status" value="1"/>
</dbReference>
<dbReference type="SMART" id="SM00220">
    <property type="entry name" value="S_TKc"/>
    <property type="match status" value="1"/>
</dbReference>
<keyword evidence="3" id="KW-0677">Repeat</keyword>
<evidence type="ECO:0000256" key="3">
    <source>
        <dbReference type="ARBA" id="ARBA00022737"/>
    </source>
</evidence>
<dbReference type="Proteomes" id="UP000009168">
    <property type="component" value="Unassembled WGS sequence"/>
</dbReference>
<evidence type="ECO:0000259" key="4">
    <source>
        <dbReference type="PROSITE" id="PS50011"/>
    </source>
</evidence>
<dbReference type="GO" id="GO:0005524">
    <property type="term" value="F:ATP binding"/>
    <property type="evidence" value="ECO:0007669"/>
    <property type="project" value="InterPro"/>
</dbReference>
<dbReference type="InterPro" id="IPR011009">
    <property type="entry name" value="Kinase-like_dom_sf"/>
</dbReference>
<protein>
    <submittedName>
        <fullName evidence="5">Serine/Threonine kinase domain protein</fullName>
    </submittedName>
</protein>
<dbReference type="PANTHER" id="PTHR24113">
    <property type="entry name" value="RAN GTPASE-ACTIVATING PROTEIN 1"/>
    <property type="match status" value="1"/>
</dbReference>
<dbReference type="OrthoDB" id="435860at2759"/>
<keyword evidence="6" id="KW-1185">Reference proteome</keyword>
<dbReference type="GeneID" id="7825367"/>
<proteinExistence type="predicted"/>
<dbReference type="InParanoid" id="Q23UH2"/>